<dbReference type="InterPro" id="IPR015886">
    <property type="entry name" value="H2TH_FPG"/>
</dbReference>
<dbReference type="InterPro" id="IPR010663">
    <property type="entry name" value="Znf_FPG/IleRS"/>
</dbReference>
<evidence type="ECO:0000256" key="7">
    <source>
        <dbReference type="ARBA" id="ARBA00022771"/>
    </source>
</evidence>
<dbReference type="PANTHER" id="PTHR22993">
    <property type="entry name" value="FORMAMIDOPYRIMIDINE-DNA GLYCOSYLASE"/>
    <property type="match status" value="1"/>
</dbReference>
<keyword evidence="9" id="KW-0862">Zinc</keyword>
<dbReference type="InterPro" id="IPR010979">
    <property type="entry name" value="Ribosomal_uS13-like_H2TH"/>
</dbReference>
<evidence type="ECO:0000313" key="18">
    <source>
        <dbReference type="EMBL" id="KKN25133.1"/>
    </source>
</evidence>
<dbReference type="InterPro" id="IPR000214">
    <property type="entry name" value="Znf_DNA_glyclase/AP_lyase"/>
</dbReference>
<feature type="domain" description="FPG-type" evidence="16">
    <location>
        <begin position="239"/>
        <end position="273"/>
    </location>
</feature>
<organism evidence="18">
    <name type="scientific">marine sediment metagenome</name>
    <dbReference type="NCBI Taxonomy" id="412755"/>
    <lineage>
        <taxon>unclassified sequences</taxon>
        <taxon>metagenomes</taxon>
        <taxon>ecological metagenomes</taxon>
    </lineage>
</organism>
<dbReference type="EMBL" id="LAZR01002826">
    <property type="protein sequence ID" value="KKN25133.1"/>
    <property type="molecule type" value="Genomic_DNA"/>
</dbReference>
<evidence type="ECO:0000256" key="6">
    <source>
        <dbReference type="ARBA" id="ARBA00022763"/>
    </source>
</evidence>
<keyword evidence="14" id="KW-0326">Glycosidase</keyword>
<dbReference type="FunFam" id="1.10.8.50:FF:000003">
    <property type="entry name" value="Formamidopyrimidine-DNA glycosylase"/>
    <property type="match status" value="1"/>
</dbReference>
<keyword evidence="11" id="KW-0234">DNA repair</keyword>
<dbReference type="Pfam" id="PF01149">
    <property type="entry name" value="Fapy_DNA_glyco"/>
    <property type="match status" value="1"/>
</dbReference>
<dbReference type="PROSITE" id="PS51068">
    <property type="entry name" value="FPG_CAT"/>
    <property type="match status" value="1"/>
</dbReference>
<keyword evidence="6" id="KW-0227">DNA damage</keyword>
<comment type="catalytic activity">
    <reaction evidence="1">
        <text>Hydrolysis of DNA containing ring-opened 7-methylguanine residues, releasing 2,6-diamino-4-hydroxy-5-(N-methyl)formamidopyrimidine.</text>
        <dbReference type="EC" id="3.2.2.23"/>
    </reaction>
</comment>
<evidence type="ECO:0000256" key="3">
    <source>
        <dbReference type="ARBA" id="ARBA00009409"/>
    </source>
</evidence>
<dbReference type="CDD" id="cd08966">
    <property type="entry name" value="EcFpg-like_N"/>
    <property type="match status" value="1"/>
</dbReference>
<dbReference type="Gene3D" id="3.20.190.10">
    <property type="entry name" value="MutM-like, N-terminal"/>
    <property type="match status" value="1"/>
</dbReference>
<reference evidence="18" key="1">
    <citation type="journal article" date="2015" name="Nature">
        <title>Complex archaea that bridge the gap between prokaryotes and eukaryotes.</title>
        <authorList>
            <person name="Spang A."/>
            <person name="Saw J.H."/>
            <person name="Jorgensen S.L."/>
            <person name="Zaremba-Niedzwiedzka K."/>
            <person name="Martijn J."/>
            <person name="Lind A.E."/>
            <person name="van Eijk R."/>
            <person name="Schleper C."/>
            <person name="Guy L."/>
            <person name="Ettema T.J."/>
        </authorList>
    </citation>
    <scope>NUCLEOTIDE SEQUENCE</scope>
</reference>
<keyword evidence="8" id="KW-0378">Hydrolase</keyword>
<keyword evidence="5" id="KW-0479">Metal-binding</keyword>
<evidence type="ECO:0000256" key="2">
    <source>
        <dbReference type="ARBA" id="ARBA00001947"/>
    </source>
</evidence>
<evidence type="ECO:0000256" key="14">
    <source>
        <dbReference type="ARBA" id="ARBA00023295"/>
    </source>
</evidence>
<sequence length="275" mass="31179">MPELPEVETTLRGVEPYLKNTKITQVTIRHFSLRWPIDQHLAEIITGQTIHRLYRRAKYLLLECDSGTLIIHLGMSGRLRVLEASDTMSPEKHDHFDMTVANGYLLRYTDPRRFGAILWTESPIDQHPLFAHLGPEPLTASFNTAYLFTKSKTRRCSTKTLIMDGKIVVGVGNIYANEALFSAQIHPKTMVNQLTEDECERLTNSIKNILAQAIKAGGTTLKDFRKSDGKPGYFAQELSVYGRQGKACIRCGSNIEHYKEAQRATFYCPTCQKLK</sequence>
<keyword evidence="10" id="KW-0238">DNA-binding</keyword>
<keyword evidence="7" id="KW-0863">Zinc-finger</keyword>
<dbReference type="Pfam" id="PF06827">
    <property type="entry name" value="zf-FPG_IleRS"/>
    <property type="match status" value="1"/>
</dbReference>
<dbReference type="SUPFAM" id="SSF81624">
    <property type="entry name" value="N-terminal domain of MutM-like DNA repair proteins"/>
    <property type="match status" value="1"/>
</dbReference>
<evidence type="ECO:0000256" key="8">
    <source>
        <dbReference type="ARBA" id="ARBA00022801"/>
    </source>
</evidence>
<dbReference type="InterPro" id="IPR012319">
    <property type="entry name" value="FPG_cat"/>
</dbReference>
<keyword evidence="12" id="KW-0456">Lyase</keyword>
<dbReference type="PROSITE" id="PS01242">
    <property type="entry name" value="ZF_FPG_1"/>
    <property type="match status" value="1"/>
</dbReference>
<dbReference type="PANTHER" id="PTHR22993:SF9">
    <property type="entry name" value="FORMAMIDOPYRIMIDINE-DNA GLYCOSYLASE"/>
    <property type="match status" value="1"/>
</dbReference>
<comment type="similarity">
    <text evidence="3">Belongs to the FPG family.</text>
</comment>
<dbReference type="GO" id="GO:0140078">
    <property type="term" value="F:class I DNA-(apurinic or apyrimidinic site) endonuclease activity"/>
    <property type="evidence" value="ECO:0007669"/>
    <property type="project" value="UniProtKB-EC"/>
</dbReference>
<dbReference type="InterPro" id="IPR020629">
    <property type="entry name" value="FPG_Glyclase"/>
</dbReference>
<evidence type="ECO:0000256" key="9">
    <source>
        <dbReference type="ARBA" id="ARBA00022833"/>
    </source>
</evidence>
<evidence type="ECO:0000256" key="4">
    <source>
        <dbReference type="ARBA" id="ARBA00011245"/>
    </source>
</evidence>
<accession>A0A0F9S728</accession>
<evidence type="ECO:0000256" key="12">
    <source>
        <dbReference type="ARBA" id="ARBA00023239"/>
    </source>
</evidence>
<name>A0A0F9S728_9ZZZZ</name>
<dbReference type="InterPro" id="IPR015887">
    <property type="entry name" value="DNA_glyclase_Znf_dom_DNA_BS"/>
</dbReference>
<proteinExistence type="inferred from homology"/>
<dbReference type="GO" id="GO:0008270">
    <property type="term" value="F:zinc ion binding"/>
    <property type="evidence" value="ECO:0007669"/>
    <property type="project" value="UniProtKB-KW"/>
</dbReference>
<dbReference type="Gene3D" id="1.10.8.50">
    <property type="match status" value="1"/>
</dbReference>
<dbReference type="GO" id="GO:0003684">
    <property type="term" value="F:damaged DNA binding"/>
    <property type="evidence" value="ECO:0007669"/>
    <property type="project" value="InterPro"/>
</dbReference>
<comment type="subunit">
    <text evidence="4">Monomer.</text>
</comment>
<dbReference type="NCBIfam" id="TIGR00577">
    <property type="entry name" value="fpg"/>
    <property type="match status" value="1"/>
</dbReference>
<evidence type="ECO:0000259" key="16">
    <source>
        <dbReference type="PROSITE" id="PS51066"/>
    </source>
</evidence>
<feature type="domain" description="Formamidopyrimidine-DNA glycosylase catalytic" evidence="17">
    <location>
        <begin position="2"/>
        <end position="115"/>
    </location>
</feature>
<gene>
    <name evidence="18" type="ORF">LCGC14_0887870</name>
</gene>
<dbReference type="GO" id="GO:0006284">
    <property type="term" value="P:base-excision repair"/>
    <property type="evidence" value="ECO:0007669"/>
    <property type="project" value="InterPro"/>
</dbReference>
<evidence type="ECO:0000256" key="15">
    <source>
        <dbReference type="ARBA" id="ARBA00044632"/>
    </source>
</evidence>
<dbReference type="PROSITE" id="PS51066">
    <property type="entry name" value="ZF_FPG_2"/>
    <property type="match status" value="1"/>
</dbReference>
<evidence type="ECO:0000256" key="10">
    <source>
        <dbReference type="ARBA" id="ARBA00023125"/>
    </source>
</evidence>
<evidence type="ECO:0000256" key="5">
    <source>
        <dbReference type="ARBA" id="ARBA00022723"/>
    </source>
</evidence>
<dbReference type="GO" id="GO:0034039">
    <property type="term" value="F:8-oxo-7,8-dihydroguanine DNA N-glycosylase activity"/>
    <property type="evidence" value="ECO:0007669"/>
    <property type="project" value="TreeGrafter"/>
</dbReference>
<comment type="caution">
    <text evidence="18">The sequence shown here is derived from an EMBL/GenBank/DDBJ whole genome shotgun (WGS) entry which is preliminary data.</text>
</comment>
<dbReference type="FunFam" id="3.20.190.10:FF:000001">
    <property type="entry name" value="Formamidopyrimidine-DNA glycosylase"/>
    <property type="match status" value="1"/>
</dbReference>
<dbReference type="NCBIfam" id="NF002211">
    <property type="entry name" value="PRK01103.1"/>
    <property type="match status" value="1"/>
</dbReference>
<evidence type="ECO:0000256" key="11">
    <source>
        <dbReference type="ARBA" id="ARBA00023204"/>
    </source>
</evidence>
<comment type="cofactor">
    <cofactor evidence="2">
        <name>Zn(2+)</name>
        <dbReference type="ChEBI" id="CHEBI:29105"/>
    </cofactor>
</comment>
<dbReference type="InterPro" id="IPR035937">
    <property type="entry name" value="FPG_N"/>
</dbReference>
<dbReference type="Pfam" id="PF06831">
    <property type="entry name" value="H2TH"/>
    <property type="match status" value="1"/>
</dbReference>
<dbReference type="SMART" id="SM01232">
    <property type="entry name" value="H2TH"/>
    <property type="match status" value="1"/>
</dbReference>
<evidence type="ECO:0000256" key="1">
    <source>
        <dbReference type="ARBA" id="ARBA00001668"/>
    </source>
</evidence>
<comment type="catalytic activity">
    <reaction evidence="15">
        <text>2'-deoxyribonucleotide-(2'-deoxyribose 5'-phosphate)-2'-deoxyribonucleotide-DNA = a 3'-end 2'-deoxyribonucleotide-(2,3-dehydro-2,3-deoxyribose 5'-phosphate)-DNA + a 5'-end 5'-phospho-2'-deoxyribonucleoside-DNA + H(+)</text>
        <dbReference type="Rhea" id="RHEA:66592"/>
        <dbReference type="Rhea" id="RHEA-COMP:13180"/>
        <dbReference type="Rhea" id="RHEA-COMP:16897"/>
        <dbReference type="Rhea" id="RHEA-COMP:17067"/>
        <dbReference type="ChEBI" id="CHEBI:15378"/>
        <dbReference type="ChEBI" id="CHEBI:136412"/>
        <dbReference type="ChEBI" id="CHEBI:157695"/>
        <dbReference type="ChEBI" id="CHEBI:167181"/>
        <dbReference type="EC" id="4.2.99.18"/>
    </reaction>
</comment>
<dbReference type="HAMAP" id="MF_00103">
    <property type="entry name" value="Fapy_DNA_glycosyl"/>
    <property type="match status" value="1"/>
</dbReference>
<evidence type="ECO:0000256" key="13">
    <source>
        <dbReference type="ARBA" id="ARBA00023268"/>
    </source>
</evidence>
<dbReference type="SUPFAM" id="SSF57716">
    <property type="entry name" value="Glucocorticoid receptor-like (DNA-binding domain)"/>
    <property type="match status" value="1"/>
</dbReference>
<dbReference type="SMART" id="SM00898">
    <property type="entry name" value="Fapy_DNA_glyco"/>
    <property type="match status" value="1"/>
</dbReference>
<dbReference type="AlphaFoldDB" id="A0A0F9S728"/>
<evidence type="ECO:0008006" key="19">
    <source>
        <dbReference type="Google" id="ProtNLM"/>
    </source>
</evidence>
<keyword evidence="13" id="KW-0511">Multifunctional enzyme</keyword>
<protein>
    <recommendedName>
        <fullName evidence="19">Formamidopyrimidine-DNA glycosylase catalytic domain-containing protein</fullName>
    </recommendedName>
</protein>
<dbReference type="SUPFAM" id="SSF46946">
    <property type="entry name" value="S13-like H2TH domain"/>
    <property type="match status" value="1"/>
</dbReference>
<evidence type="ECO:0000259" key="17">
    <source>
        <dbReference type="PROSITE" id="PS51068"/>
    </source>
</evidence>